<dbReference type="AlphaFoldDB" id="A0A0V0WY09"/>
<protein>
    <submittedName>
        <fullName evidence="1">Uncharacterized protein</fullName>
    </submittedName>
</protein>
<accession>A0A0V0WY09</accession>
<evidence type="ECO:0000313" key="2">
    <source>
        <dbReference type="Proteomes" id="UP000054783"/>
    </source>
</evidence>
<dbReference type="Proteomes" id="UP000054783">
    <property type="component" value="Unassembled WGS sequence"/>
</dbReference>
<sequence length="31" mass="3738">MDQARLWFYTAYMQICRKGSVNTNSRRISLQ</sequence>
<proteinExistence type="predicted"/>
<gene>
    <name evidence="1" type="ORF">T12_16836</name>
</gene>
<evidence type="ECO:0000313" key="1">
    <source>
        <dbReference type="EMBL" id="KRX80666.1"/>
    </source>
</evidence>
<comment type="caution">
    <text evidence="1">The sequence shown here is derived from an EMBL/GenBank/DDBJ whole genome shotgun (WGS) entry which is preliminary data.</text>
</comment>
<name>A0A0V0WY09_9BILA</name>
<organism evidence="1 2">
    <name type="scientific">Trichinella patagoniensis</name>
    <dbReference type="NCBI Taxonomy" id="990121"/>
    <lineage>
        <taxon>Eukaryota</taxon>
        <taxon>Metazoa</taxon>
        <taxon>Ecdysozoa</taxon>
        <taxon>Nematoda</taxon>
        <taxon>Enoplea</taxon>
        <taxon>Dorylaimia</taxon>
        <taxon>Trichinellida</taxon>
        <taxon>Trichinellidae</taxon>
        <taxon>Trichinella</taxon>
    </lineage>
</organism>
<keyword evidence="2" id="KW-1185">Reference proteome</keyword>
<dbReference type="EMBL" id="JYDQ01005419">
    <property type="protein sequence ID" value="KRX80666.1"/>
    <property type="molecule type" value="Genomic_DNA"/>
</dbReference>
<reference evidence="1 2" key="1">
    <citation type="submission" date="2015-01" db="EMBL/GenBank/DDBJ databases">
        <title>Evolution of Trichinella species and genotypes.</title>
        <authorList>
            <person name="Korhonen P.K."/>
            <person name="Edoardo P."/>
            <person name="Giuseppe L.R."/>
            <person name="Gasser R.B."/>
        </authorList>
    </citation>
    <scope>NUCLEOTIDE SEQUENCE [LARGE SCALE GENOMIC DNA]</scope>
    <source>
        <strain evidence="1">ISS2496</strain>
    </source>
</reference>